<keyword evidence="1" id="KW-1133">Transmembrane helix</keyword>
<reference evidence="2 3" key="1">
    <citation type="submission" date="2017-09" db="EMBL/GenBank/DDBJ databases">
        <title>Depth-based differentiation of microbial function through sediment-hosted aquifers and enrichment of novel symbionts in the deep terrestrial subsurface.</title>
        <authorList>
            <person name="Probst A.J."/>
            <person name="Ladd B."/>
            <person name="Jarett J.K."/>
            <person name="Geller-Mcgrath D.E."/>
            <person name="Sieber C.M."/>
            <person name="Emerson J.B."/>
            <person name="Anantharaman K."/>
            <person name="Thomas B.C."/>
            <person name="Malmstrom R."/>
            <person name="Stieglmeier M."/>
            <person name="Klingl A."/>
            <person name="Woyke T."/>
            <person name="Ryan C.M."/>
            <person name="Banfield J.F."/>
        </authorList>
    </citation>
    <scope>NUCLEOTIDE SEQUENCE [LARGE SCALE GENOMIC DNA]</scope>
    <source>
        <strain evidence="2">CG11_big_fil_rev_8_21_14_0_20_37_16</strain>
    </source>
</reference>
<comment type="caution">
    <text evidence="2">The sequence shown here is derived from an EMBL/GenBank/DDBJ whole genome shotgun (WGS) entry which is preliminary data.</text>
</comment>
<evidence type="ECO:0000256" key="1">
    <source>
        <dbReference type="SAM" id="Phobius"/>
    </source>
</evidence>
<proteinExistence type="predicted"/>
<sequence>MKKCNPFTVGLYSGLLIGFCHLVWAVLVSLGLVQAWMDFMFSLHFLNNPFQVGTFDMTTAVSLIIVTSVVGYGFGWVAMWVWNGMQKK</sequence>
<dbReference type="Proteomes" id="UP000229497">
    <property type="component" value="Unassembled WGS sequence"/>
</dbReference>
<gene>
    <name evidence="2" type="ORF">COV87_01115</name>
</gene>
<protein>
    <submittedName>
        <fullName evidence="2">Uncharacterized protein</fullName>
    </submittedName>
</protein>
<keyword evidence="1" id="KW-0812">Transmembrane</keyword>
<evidence type="ECO:0000313" key="2">
    <source>
        <dbReference type="EMBL" id="PIQ71834.1"/>
    </source>
</evidence>
<keyword evidence="1" id="KW-0472">Membrane</keyword>
<dbReference type="AlphaFoldDB" id="A0A2H0KN61"/>
<dbReference type="EMBL" id="PCVK01000032">
    <property type="protein sequence ID" value="PIQ71834.1"/>
    <property type="molecule type" value="Genomic_DNA"/>
</dbReference>
<feature type="transmembrane region" description="Helical" evidence="1">
    <location>
        <begin position="57"/>
        <end position="82"/>
    </location>
</feature>
<accession>A0A2H0KN61</accession>
<feature type="transmembrane region" description="Helical" evidence="1">
    <location>
        <begin position="12"/>
        <end position="37"/>
    </location>
</feature>
<evidence type="ECO:0000313" key="3">
    <source>
        <dbReference type="Proteomes" id="UP000229497"/>
    </source>
</evidence>
<name>A0A2H0KN61_9BACT</name>
<organism evidence="2 3">
    <name type="scientific">Candidatus Roizmanbacteria bacterium CG11_big_fil_rev_8_21_14_0_20_37_16</name>
    <dbReference type="NCBI Taxonomy" id="1974857"/>
    <lineage>
        <taxon>Bacteria</taxon>
        <taxon>Candidatus Roizmaniibacteriota</taxon>
    </lineage>
</organism>